<organism evidence="1 2">
    <name type="scientific">Hyphodiscus hymeniophilus</name>
    <dbReference type="NCBI Taxonomy" id="353542"/>
    <lineage>
        <taxon>Eukaryota</taxon>
        <taxon>Fungi</taxon>
        <taxon>Dikarya</taxon>
        <taxon>Ascomycota</taxon>
        <taxon>Pezizomycotina</taxon>
        <taxon>Leotiomycetes</taxon>
        <taxon>Helotiales</taxon>
        <taxon>Hyphodiscaceae</taxon>
        <taxon>Hyphodiscus</taxon>
    </lineage>
</organism>
<dbReference type="EMBL" id="VNKQ01000004">
    <property type="protein sequence ID" value="KAG0651509.1"/>
    <property type="molecule type" value="Genomic_DNA"/>
</dbReference>
<protein>
    <submittedName>
        <fullName evidence="1">Uncharacterized protein</fullName>
    </submittedName>
</protein>
<dbReference type="PANTHER" id="PTHR37540:SF5">
    <property type="entry name" value="TRANSCRIPTION FACTOR DOMAIN-CONTAINING PROTEIN"/>
    <property type="match status" value="1"/>
</dbReference>
<keyword evidence="2" id="KW-1185">Reference proteome</keyword>
<dbReference type="PANTHER" id="PTHR37540">
    <property type="entry name" value="TRANSCRIPTION FACTOR (ACR-2), PUTATIVE-RELATED-RELATED"/>
    <property type="match status" value="1"/>
</dbReference>
<reference evidence="1" key="1">
    <citation type="submission" date="2019-07" db="EMBL/GenBank/DDBJ databases">
        <title>Hyphodiscus hymeniophilus genome sequencing and assembly.</title>
        <authorList>
            <person name="Kramer G."/>
            <person name="Nodwell J."/>
        </authorList>
    </citation>
    <scope>NUCLEOTIDE SEQUENCE</scope>
    <source>
        <strain evidence="1">ATCC 34498</strain>
    </source>
</reference>
<dbReference type="AlphaFoldDB" id="A0A9P7AZX1"/>
<evidence type="ECO:0000313" key="1">
    <source>
        <dbReference type="EMBL" id="KAG0651509.1"/>
    </source>
</evidence>
<sequence>MPLSLDGHLFDPFDSYPKTNLPRLRVQVLSKIAFQYYPLELNPASNPFLASWWPLSLHDPLLFHVTLQTASWDDEMNARRGFPHSELLMKDSVSLLRHRVQDQSLAFRDATMNAVITLAAIEGNMGVSKMHIDGVKRMVGVRGGLTEVKKTSPLTARMVPWVSLLVTCLPQFEAQDDSGAGDGVSTIQEWQLELPLDQDASFLDLSGLGIDPVVERTLTRLRCIFGERSSKHPGLMSTTDFHDLTCFILHRLLNLHPPTSVDPFSANTSECLRFGITIHMLTAHGPTYYSHANFLRSLLLQFKHHLEHLDLLDAPDSFMLWSFSIAAVAAIGMNELHWFREQLSALFARLNLRYWEDFKTHLKKVLWLEARSEIWFQQLWEEIT</sequence>
<dbReference type="Proteomes" id="UP000785200">
    <property type="component" value="Unassembled WGS sequence"/>
</dbReference>
<accession>A0A9P7AZX1</accession>
<proteinExistence type="predicted"/>
<name>A0A9P7AZX1_9HELO</name>
<evidence type="ECO:0000313" key="2">
    <source>
        <dbReference type="Proteomes" id="UP000785200"/>
    </source>
</evidence>
<comment type="caution">
    <text evidence="1">The sequence shown here is derived from an EMBL/GenBank/DDBJ whole genome shotgun (WGS) entry which is preliminary data.</text>
</comment>
<gene>
    <name evidence="1" type="ORF">D0Z07_1534</name>
</gene>
<dbReference type="OrthoDB" id="5376287at2759"/>